<evidence type="ECO:0000256" key="2">
    <source>
        <dbReference type="ARBA" id="ARBA00005201"/>
    </source>
</evidence>
<keyword evidence="5 14" id="KW-0808">Transferase</keyword>
<evidence type="ECO:0000256" key="6">
    <source>
        <dbReference type="ARBA" id="ARBA00022695"/>
    </source>
</evidence>
<reference evidence="16 17" key="1">
    <citation type="submission" date="2024-09" db="EMBL/GenBank/DDBJ databases">
        <authorList>
            <person name="Sun Q."/>
            <person name="Mori K."/>
        </authorList>
    </citation>
    <scope>NUCLEOTIDE SEQUENCE [LARGE SCALE GENOMIC DNA]</scope>
    <source>
        <strain evidence="16 17">JCM 12520</strain>
    </source>
</reference>
<protein>
    <recommendedName>
        <fullName evidence="14">Riboflavin biosynthesis protein</fullName>
    </recommendedName>
    <domain>
        <recommendedName>
            <fullName evidence="14">Riboflavin kinase</fullName>
            <ecNumber evidence="14">2.7.1.26</ecNumber>
        </recommendedName>
        <alternativeName>
            <fullName evidence="14">Flavokinase</fullName>
        </alternativeName>
    </domain>
    <domain>
        <recommendedName>
            <fullName evidence="14">FMN adenylyltransferase</fullName>
            <ecNumber evidence="14">2.7.7.2</ecNumber>
        </recommendedName>
        <alternativeName>
            <fullName evidence="14">FAD pyrophosphorylase</fullName>
        </alternativeName>
        <alternativeName>
            <fullName evidence="14">FAD synthase</fullName>
        </alternativeName>
    </domain>
</protein>
<evidence type="ECO:0000256" key="9">
    <source>
        <dbReference type="ARBA" id="ARBA00022827"/>
    </source>
</evidence>
<evidence type="ECO:0000256" key="14">
    <source>
        <dbReference type="PIRNR" id="PIRNR004491"/>
    </source>
</evidence>
<dbReference type="EC" id="2.7.1.26" evidence="14"/>
<dbReference type="InterPro" id="IPR015865">
    <property type="entry name" value="Riboflavin_kinase_bac/euk"/>
</dbReference>
<evidence type="ECO:0000313" key="17">
    <source>
        <dbReference type="Proteomes" id="UP001589619"/>
    </source>
</evidence>
<dbReference type="InterPro" id="IPR023465">
    <property type="entry name" value="Riboflavin_kinase_dom_sf"/>
</dbReference>
<evidence type="ECO:0000313" key="16">
    <source>
        <dbReference type="EMBL" id="MFB9754711.1"/>
    </source>
</evidence>
<keyword evidence="3 14" id="KW-0285">Flavoprotein</keyword>
<dbReference type="InterPro" id="IPR023468">
    <property type="entry name" value="Riboflavin_kinase"/>
</dbReference>
<evidence type="ECO:0000256" key="5">
    <source>
        <dbReference type="ARBA" id="ARBA00022679"/>
    </source>
</evidence>
<dbReference type="SUPFAM" id="SSF82114">
    <property type="entry name" value="Riboflavin kinase-like"/>
    <property type="match status" value="1"/>
</dbReference>
<keyword evidence="11" id="KW-0511">Multifunctional enzyme</keyword>
<keyword evidence="4 14" id="KW-0288">FMN</keyword>
<evidence type="ECO:0000256" key="8">
    <source>
        <dbReference type="ARBA" id="ARBA00022777"/>
    </source>
</evidence>
<comment type="catalytic activity">
    <reaction evidence="12 14">
        <text>riboflavin + ATP = FMN + ADP + H(+)</text>
        <dbReference type="Rhea" id="RHEA:14357"/>
        <dbReference type="ChEBI" id="CHEBI:15378"/>
        <dbReference type="ChEBI" id="CHEBI:30616"/>
        <dbReference type="ChEBI" id="CHEBI:57986"/>
        <dbReference type="ChEBI" id="CHEBI:58210"/>
        <dbReference type="ChEBI" id="CHEBI:456216"/>
        <dbReference type="EC" id="2.7.1.26"/>
    </reaction>
</comment>
<dbReference type="EMBL" id="JBHMAG010000016">
    <property type="protein sequence ID" value="MFB9754711.1"/>
    <property type="molecule type" value="Genomic_DNA"/>
</dbReference>
<dbReference type="InterPro" id="IPR014729">
    <property type="entry name" value="Rossmann-like_a/b/a_fold"/>
</dbReference>
<evidence type="ECO:0000256" key="7">
    <source>
        <dbReference type="ARBA" id="ARBA00022741"/>
    </source>
</evidence>
<keyword evidence="10 14" id="KW-0067">ATP-binding</keyword>
<keyword evidence="7 14" id="KW-0547">Nucleotide-binding</keyword>
<dbReference type="SMART" id="SM00904">
    <property type="entry name" value="Flavokinase"/>
    <property type="match status" value="1"/>
</dbReference>
<dbReference type="NCBIfam" id="NF004162">
    <property type="entry name" value="PRK05627.1-5"/>
    <property type="match status" value="1"/>
</dbReference>
<keyword evidence="6 14" id="KW-0548">Nucleotidyltransferase</keyword>
<dbReference type="PIRSF" id="PIRSF004491">
    <property type="entry name" value="FAD_Synth"/>
    <property type="match status" value="1"/>
</dbReference>
<dbReference type="SUPFAM" id="SSF52374">
    <property type="entry name" value="Nucleotidylyl transferase"/>
    <property type="match status" value="1"/>
</dbReference>
<comment type="pathway">
    <text evidence="2 14">Cofactor biosynthesis; FMN biosynthesis; FMN from riboflavin (ATP route): step 1/1.</text>
</comment>
<dbReference type="NCBIfam" id="NF004160">
    <property type="entry name" value="PRK05627.1-3"/>
    <property type="match status" value="1"/>
</dbReference>
<dbReference type="GO" id="GO:0003919">
    <property type="term" value="F:FMN adenylyltransferase activity"/>
    <property type="evidence" value="ECO:0007669"/>
    <property type="project" value="UniProtKB-EC"/>
</dbReference>
<evidence type="ECO:0000256" key="10">
    <source>
        <dbReference type="ARBA" id="ARBA00022840"/>
    </source>
</evidence>
<dbReference type="InterPro" id="IPR015864">
    <property type="entry name" value="FAD_synthase"/>
</dbReference>
<keyword evidence="8 14" id="KW-0418">Kinase</keyword>
<comment type="similarity">
    <text evidence="14">Belongs to the ribF family.</text>
</comment>
<proteinExistence type="inferred from homology"/>
<organism evidence="16 17">
    <name type="scientific">Paenibacillus hodogayensis</name>
    <dbReference type="NCBI Taxonomy" id="279208"/>
    <lineage>
        <taxon>Bacteria</taxon>
        <taxon>Bacillati</taxon>
        <taxon>Bacillota</taxon>
        <taxon>Bacilli</taxon>
        <taxon>Bacillales</taxon>
        <taxon>Paenibacillaceae</taxon>
        <taxon>Paenibacillus</taxon>
    </lineage>
</organism>
<dbReference type="RefSeq" id="WP_344909431.1">
    <property type="nucleotide sequence ID" value="NZ_BAAAYO010000008.1"/>
</dbReference>
<comment type="catalytic activity">
    <reaction evidence="13 14">
        <text>FMN + ATP + H(+) = FAD + diphosphate</text>
        <dbReference type="Rhea" id="RHEA:17237"/>
        <dbReference type="ChEBI" id="CHEBI:15378"/>
        <dbReference type="ChEBI" id="CHEBI:30616"/>
        <dbReference type="ChEBI" id="CHEBI:33019"/>
        <dbReference type="ChEBI" id="CHEBI:57692"/>
        <dbReference type="ChEBI" id="CHEBI:58210"/>
        <dbReference type="EC" id="2.7.7.2"/>
    </reaction>
</comment>
<dbReference type="Gene3D" id="3.40.50.620">
    <property type="entry name" value="HUPs"/>
    <property type="match status" value="1"/>
</dbReference>
<feature type="domain" description="Riboflavin kinase" evidence="15">
    <location>
        <begin position="186"/>
        <end position="311"/>
    </location>
</feature>
<dbReference type="EC" id="2.7.7.2" evidence="14"/>
<dbReference type="Gene3D" id="2.40.30.30">
    <property type="entry name" value="Riboflavin kinase-like"/>
    <property type="match status" value="1"/>
</dbReference>
<comment type="pathway">
    <text evidence="1 14">Cofactor biosynthesis; FAD biosynthesis; FAD from FMN: step 1/1.</text>
</comment>
<dbReference type="Pfam" id="PF01687">
    <property type="entry name" value="Flavokinase"/>
    <property type="match status" value="1"/>
</dbReference>
<dbReference type="GO" id="GO:0008531">
    <property type="term" value="F:riboflavin kinase activity"/>
    <property type="evidence" value="ECO:0007669"/>
    <property type="project" value="UniProtKB-EC"/>
</dbReference>
<evidence type="ECO:0000256" key="1">
    <source>
        <dbReference type="ARBA" id="ARBA00004726"/>
    </source>
</evidence>
<dbReference type="Pfam" id="PF06574">
    <property type="entry name" value="FAD_syn"/>
    <property type="match status" value="1"/>
</dbReference>
<accession>A0ABV5W2D4</accession>
<sequence>MRSITLQYPISFPVEGMPEGGQVLAIGEFDGLHLGHREVVRRAVETAGKLGLPAAIMTFDPHPREVLGQDKYVRHITPVPKKLELLAEAGIDVAYIVRFDPAFSRISPAEFVDHMLMGLRVNTVVVGFDFRFGHKSEGHADTLCDLAAGRFAVEVVRPFHMDGVKISSTLVRDYLEQGDVIRAGKLLGRGYTLTGEVVHGAERGRLLGFPTANVELDEPYIVPANGVYAVRFERAGRIYAGVMNIGTKPTFEDTTRRTLETHLFDFNESIYGEKVGLELVAYIRPERKFASVDELVDQIGRDSQQARELLLHDGAVNGSA</sequence>
<keyword evidence="17" id="KW-1185">Reference proteome</keyword>
<dbReference type="CDD" id="cd02064">
    <property type="entry name" value="FAD_synthetase_N"/>
    <property type="match status" value="1"/>
</dbReference>
<dbReference type="Proteomes" id="UP001589619">
    <property type="component" value="Unassembled WGS sequence"/>
</dbReference>
<dbReference type="NCBIfam" id="TIGR00083">
    <property type="entry name" value="ribF"/>
    <property type="match status" value="1"/>
</dbReference>
<evidence type="ECO:0000259" key="15">
    <source>
        <dbReference type="SMART" id="SM00904"/>
    </source>
</evidence>
<evidence type="ECO:0000256" key="13">
    <source>
        <dbReference type="ARBA" id="ARBA00049494"/>
    </source>
</evidence>
<gene>
    <name evidence="16" type="ORF">ACFFNY_24335</name>
</gene>
<evidence type="ECO:0000256" key="3">
    <source>
        <dbReference type="ARBA" id="ARBA00022630"/>
    </source>
</evidence>
<evidence type="ECO:0000256" key="11">
    <source>
        <dbReference type="ARBA" id="ARBA00023268"/>
    </source>
</evidence>
<dbReference type="InterPro" id="IPR002606">
    <property type="entry name" value="Riboflavin_kinase_bac"/>
</dbReference>
<evidence type="ECO:0000256" key="12">
    <source>
        <dbReference type="ARBA" id="ARBA00047880"/>
    </source>
</evidence>
<evidence type="ECO:0000256" key="4">
    <source>
        <dbReference type="ARBA" id="ARBA00022643"/>
    </source>
</evidence>
<comment type="caution">
    <text evidence="16">The sequence shown here is derived from an EMBL/GenBank/DDBJ whole genome shotgun (WGS) entry which is preliminary data.</text>
</comment>
<name>A0ABV5W2D4_9BACL</name>
<keyword evidence="9 14" id="KW-0274">FAD</keyword>
<dbReference type="PANTHER" id="PTHR22749">
    <property type="entry name" value="RIBOFLAVIN KINASE/FMN ADENYLYLTRANSFERASE"/>
    <property type="match status" value="1"/>
</dbReference>
<dbReference type="PANTHER" id="PTHR22749:SF6">
    <property type="entry name" value="RIBOFLAVIN KINASE"/>
    <property type="match status" value="1"/>
</dbReference>